<evidence type="ECO:0000256" key="1">
    <source>
        <dbReference type="PROSITE-ProRule" id="PRU01379"/>
    </source>
</evidence>
<dbReference type="GO" id="GO:0008270">
    <property type="term" value="F:zinc ion binding"/>
    <property type="evidence" value="ECO:0007669"/>
    <property type="project" value="InterPro"/>
</dbReference>
<dbReference type="Pfam" id="PF00246">
    <property type="entry name" value="Peptidase_M14"/>
    <property type="match status" value="1"/>
</dbReference>
<comment type="similarity">
    <text evidence="1">Belongs to the peptidase M14 family.</text>
</comment>
<dbReference type="RefSeq" id="WP_109571696.1">
    <property type="nucleotide sequence ID" value="NZ_UHJL01000001.1"/>
</dbReference>
<reference evidence="3 4" key="1">
    <citation type="submission" date="2017-08" db="EMBL/GenBank/DDBJ databases">
        <authorList>
            <person name="de Groot N.N."/>
        </authorList>
    </citation>
    <scope>NUCLEOTIDE SEQUENCE [LARGE SCALE GENOMIC DNA]</scope>
    <source>
        <strain evidence="3 4">HM2</strain>
    </source>
</reference>
<dbReference type="Gene3D" id="3.40.630.10">
    <property type="entry name" value="Zn peptidases"/>
    <property type="match status" value="1"/>
</dbReference>
<feature type="domain" description="Peptidase M14" evidence="2">
    <location>
        <begin position="1"/>
        <end position="232"/>
    </location>
</feature>
<organism evidence="3 4">
    <name type="scientific">Fibrobacter succinogenes</name>
    <name type="common">Bacteroides succinogenes</name>
    <dbReference type="NCBI Taxonomy" id="833"/>
    <lineage>
        <taxon>Bacteria</taxon>
        <taxon>Pseudomonadati</taxon>
        <taxon>Fibrobacterota</taxon>
        <taxon>Fibrobacteria</taxon>
        <taxon>Fibrobacterales</taxon>
        <taxon>Fibrobacteraceae</taxon>
        <taxon>Fibrobacter</taxon>
    </lineage>
</organism>
<accession>A0A380RUA6</accession>
<proteinExistence type="inferred from homology"/>
<dbReference type="PROSITE" id="PS52035">
    <property type="entry name" value="PEPTIDASE_M14"/>
    <property type="match status" value="1"/>
</dbReference>
<dbReference type="GO" id="GO:0006508">
    <property type="term" value="P:proteolysis"/>
    <property type="evidence" value="ECO:0007669"/>
    <property type="project" value="InterPro"/>
</dbReference>
<dbReference type="EMBL" id="UHJL01000001">
    <property type="protein sequence ID" value="SUQ18869.1"/>
    <property type="molecule type" value="Genomic_DNA"/>
</dbReference>
<dbReference type="GO" id="GO:0004181">
    <property type="term" value="F:metallocarboxypeptidase activity"/>
    <property type="evidence" value="ECO:0007669"/>
    <property type="project" value="InterPro"/>
</dbReference>
<evidence type="ECO:0000313" key="4">
    <source>
        <dbReference type="Proteomes" id="UP000255423"/>
    </source>
</evidence>
<dbReference type="NCBIfam" id="NF007897">
    <property type="entry name" value="PRK10602.1"/>
    <property type="match status" value="1"/>
</dbReference>
<dbReference type="SUPFAM" id="SSF53187">
    <property type="entry name" value="Zn-dependent exopeptidases"/>
    <property type="match status" value="1"/>
</dbReference>
<dbReference type="Proteomes" id="UP000255423">
    <property type="component" value="Unassembled WGS sequence"/>
</dbReference>
<comment type="caution">
    <text evidence="1">Lacks conserved residue(s) required for the propagation of feature annotation.</text>
</comment>
<dbReference type="AlphaFoldDB" id="A0A380RUA6"/>
<protein>
    <submittedName>
        <fullName evidence="3">Protein MpaA</fullName>
    </submittedName>
</protein>
<sequence length="232" mass="25521">MNYSPESRGIIRLPSLEYGRSVLGAPLLYYPCKSECKLLVMAGIHGEEPETTFLLSRVLRAFDEPFDSVAFILCANPDGVALGTRGNANGVDLNRNFKTQNFSTEKVGSRSILEAPRDTLLSPGAFAGSEPETQALVALIEKLRPASVLAMHAPMGCVDAPQKTTLVEGVMEAFNLPWLPDIGYKTPGSFGTWCGERNLECVTLELPRMSLEQLFDRYGRSFAEFLERKSSH</sequence>
<name>A0A380RUA6_FIBSU</name>
<gene>
    <name evidence="3" type="ORF">SAMN05661053_0091</name>
</gene>
<evidence type="ECO:0000259" key="2">
    <source>
        <dbReference type="PROSITE" id="PS52035"/>
    </source>
</evidence>
<dbReference type="InterPro" id="IPR000834">
    <property type="entry name" value="Peptidase_M14"/>
</dbReference>
<evidence type="ECO:0000313" key="3">
    <source>
        <dbReference type="EMBL" id="SUQ18869.1"/>
    </source>
</evidence>